<keyword evidence="1" id="KW-0378">Hydrolase</keyword>
<evidence type="ECO:0000259" key="4">
    <source>
        <dbReference type="Pfam" id="PF18120"/>
    </source>
</evidence>
<keyword evidence="6" id="KW-1185">Reference proteome</keyword>
<feature type="domain" description="Glycoside hydrolase family 42 N-terminal" evidence="3">
    <location>
        <begin position="117"/>
        <end position="268"/>
    </location>
</feature>
<dbReference type="Proteomes" id="UP000184255">
    <property type="component" value="Unassembled WGS sequence"/>
</dbReference>
<comment type="caution">
    <text evidence="5">The sequence shown here is derived from an EMBL/GenBank/DDBJ whole genome shotgun (WGS) entry which is preliminary data.</text>
</comment>
<dbReference type="GO" id="GO:0004565">
    <property type="term" value="F:beta-galactosidase activity"/>
    <property type="evidence" value="ECO:0007669"/>
    <property type="project" value="InterPro"/>
</dbReference>
<feature type="domain" description="DUF5597" evidence="4">
    <location>
        <begin position="460"/>
        <end position="592"/>
    </location>
</feature>
<protein>
    <submittedName>
        <fullName evidence="5">Probable beta-galactosidase</fullName>
    </submittedName>
</protein>
<dbReference type="Gene3D" id="2.60.220.20">
    <property type="entry name" value="putative beta-Galactosidase from caulobacter crescentus"/>
    <property type="match status" value="1"/>
</dbReference>
<evidence type="ECO:0000256" key="1">
    <source>
        <dbReference type="ARBA" id="ARBA00022801"/>
    </source>
</evidence>
<sequence>MLCGFLGAGLQPLRRLVFRSASLAIGRLISQSQRSHSAPVLYSVLNLYCVCFLCRKTSTYNHHDKHTSMGSLTISIPHLVGNENTKQLIVHGRPFLVRGGELQNSSLSSVEYMEPVWQKMVAMNINTLLGCVTWDMIEPEEDVFDFSVLDEVIIAARKHSVHLVLLWFGSFKNGLSTYVPSWVKQSPTRFPRAKLRKAGGRLETADVVSLFHPECRKADAKAFGTLMNHLRKFDQSHSTVIMVQVENESGLLGDSRDGSELAEQAFRQPVPRELIEFLTSSWEHLHDDIKVHNLASFNPEGGDWEAVFGSSPRTDELFMAYHYALYVNEVAGAGKTQYPIPHYTNMWMNYAGDDADNDFPVVVGGGGIPGDYPSGGAVSNVMDVWMRFAPNLDFLGPDIYLNDYDKSCAKYRHRNQPLFVPEQRRDDYGARRMWIAYGSYAAIGVAPFGVDTVEPADSPLTKHYGLLKSVSAIVLKAQRQTNSSVGFCFDDGASNSISSPVRRSWGDFDITIDRCFVFGEPGPGAGMVVHRGHGKFLLIGWGFHVSAKSLSKDSTFTGILKFEEKAVDDEETGRLRTVRVLNGDETRSGSFAMMPSENPDYGGFPISVTVPARTMIAEVTFYSISD</sequence>
<accession>A0A1L7UB03</accession>
<evidence type="ECO:0000259" key="3">
    <source>
        <dbReference type="Pfam" id="PF02449"/>
    </source>
</evidence>
<dbReference type="Pfam" id="PF18120">
    <property type="entry name" value="DUF5597"/>
    <property type="match status" value="1"/>
</dbReference>
<evidence type="ECO:0000313" key="6">
    <source>
        <dbReference type="Proteomes" id="UP000184255"/>
    </source>
</evidence>
<dbReference type="GO" id="GO:0005975">
    <property type="term" value="P:carbohydrate metabolic process"/>
    <property type="evidence" value="ECO:0007669"/>
    <property type="project" value="InterPro"/>
</dbReference>
<evidence type="ECO:0000313" key="5">
    <source>
        <dbReference type="EMBL" id="CVL05135.1"/>
    </source>
</evidence>
<dbReference type="InterPro" id="IPR017853">
    <property type="entry name" value="GH"/>
</dbReference>
<dbReference type="EMBL" id="FCQH01000015">
    <property type="protein sequence ID" value="CVL05135.1"/>
    <property type="molecule type" value="Genomic_DNA"/>
</dbReference>
<evidence type="ECO:0000256" key="2">
    <source>
        <dbReference type="ARBA" id="ARBA00023295"/>
    </source>
</evidence>
<dbReference type="InterPro" id="IPR013529">
    <property type="entry name" value="Glyco_hydro_42_N"/>
</dbReference>
<proteinExistence type="predicted"/>
<keyword evidence="2" id="KW-0326">Glycosidase</keyword>
<organism evidence="5 6">
    <name type="scientific">Fusarium mangiferae</name>
    <name type="common">Mango malformation disease fungus</name>
    <dbReference type="NCBI Taxonomy" id="192010"/>
    <lineage>
        <taxon>Eukaryota</taxon>
        <taxon>Fungi</taxon>
        <taxon>Dikarya</taxon>
        <taxon>Ascomycota</taxon>
        <taxon>Pezizomycotina</taxon>
        <taxon>Sordariomycetes</taxon>
        <taxon>Hypocreomycetidae</taxon>
        <taxon>Hypocreales</taxon>
        <taxon>Nectriaceae</taxon>
        <taxon>Fusarium</taxon>
        <taxon>Fusarium fujikuroi species complex</taxon>
    </lineage>
</organism>
<dbReference type="Pfam" id="PF02449">
    <property type="entry name" value="Glyco_hydro_42"/>
    <property type="match status" value="1"/>
</dbReference>
<dbReference type="GO" id="GO:0009341">
    <property type="term" value="C:beta-galactosidase complex"/>
    <property type="evidence" value="ECO:0007669"/>
    <property type="project" value="InterPro"/>
</dbReference>
<gene>
    <name evidence="5" type="ORF">FMAN_13070</name>
</gene>
<dbReference type="Gene3D" id="3.20.20.80">
    <property type="entry name" value="Glycosidases"/>
    <property type="match status" value="1"/>
</dbReference>
<dbReference type="VEuPathDB" id="FungiDB:FMAN_13070"/>
<name>A0A1L7UB03_FUSMA</name>
<dbReference type="SUPFAM" id="SSF51445">
    <property type="entry name" value="(Trans)glycosidases"/>
    <property type="match status" value="1"/>
</dbReference>
<dbReference type="AlphaFoldDB" id="A0A1L7UB03"/>
<reference evidence="6" key="1">
    <citation type="journal article" date="2016" name="Genome Biol. Evol.">
        <title>Comparative 'omics' of the Fusarium fujikuroi species complex highlights differences in genetic potential and metabolite synthesis.</title>
        <authorList>
            <person name="Niehaus E.-M."/>
            <person name="Muensterkoetter M."/>
            <person name="Proctor R.H."/>
            <person name="Brown D.W."/>
            <person name="Sharon A."/>
            <person name="Idan Y."/>
            <person name="Oren-Young L."/>
            <person name="Sieber C.M."/>
            <person name="Novak O."/>
            <person name="Pencik A."/>
            <person name="Tarkowska D."/>
            <person name="Hromadova K."/>
            <person name="Freeman S."/>
            <person name="Maymon M."/>
            <person name="Elazar M."/>
            <person name="Youssef S.A."/>
            <person name="El-Shabrawy E.S.M."/>
            <person name="Shalaby A.B.A."/>
            <person name="Houterman P."/>
            <person name="Brock N.L."/>
            <person name="Burkhardt I."/>
            <person name="Tsavkelova E.A."/>
            <person name="Dickschat J.S."/>
            <person name="Galuszka P."/>
            <person name="Gueldener U."/>
            <person name="Tudzynski B."/>
        </authorList>
    </citation>
    <scope>NUCLEOTIDE SEQUENCE [LARGE SCALE GENOMIC DNA]</scope>
    <source>
        <strain evidence="6">MRC7560</strain>
    </source>
</reference>
<dbReference type="GeneID" id="65092320"/>
<dbReference type="InterPro" id="IPR040719">
    <property type="entry name" value="DUF5597"/>
</dbReference>
<dbReference type="RefSeq" id="XP_041689151.1">
    <property type="nucleotide sequence ID" value="XM_041823585.1"/>
</dbReference>
<dbReference type="FunFam" id="3.20.20.80:FF:000135">
    <property type="entry name" value="Beta-galactosidase, putative, bgl35A"/>
    <property type="match status" value="1"/>
</dbReference>